<keyword evidence="4" id="KW-0012">Acyltransferase</keyword>
<reference evidence="7 8" key="1">
    <citation type="submission" date="2020-05" db="EMBL/GenBank/DDBJ databases">
        <authorList>
            <person name="Niu N."/>
        </authorList>
    </citation>
    <scope>NUCLEOTIDE SEQUENCE [LARGE SCALE GENOMIC DNA]</scope>
    <source>
        <strain evidence="7 8">3340-03</strain>
    </source>
</reference>
<dbReference type="PANTHER" id="PTHR36449">
    <property type="entry name" value="ACETYLTRANSFERASE-RELATED"/>
    <property type="match status" value="1"/>
</dbReference>
<dbReference type="InterPro" id="IPR000182">
    <property type="entry name" value="GNAT_dom"/>
</dbReference>
<dbReference type="EMBL" id="JABGBN010000001">
    <property type="protein sequence ID" value="NOL50839.1"/>
    <property type="molecule type" value="Genomic_DNA"/>
</dbReference>
<comment type="catalytic activity">
    <reaction evidence="5">
        <text>glycyl-tRNA(Gly) + acetyl-CoA = N-acetylglycyl-tRNA(Gly) + CoA + H(+)</text>
        <dbReference type="Rhea" id="RHEA:81867"/>
        <dbReference type="Rhea" id="RHEA-COMP:9683"/>
        <dbReference type="Rhea" id="RHEA-COMP:19766"/>
        <dbReference type="ChEBI" id="CHEBI:15378"/>
        <dbReference type="ChEBI" id="CHEBI:57287"/>
        <dbReference type="ChEBI" id="CHEBI:57288"/>
        <dbReference type="ChEBI" id="CHEBI:78522"/>
        <dbReference type="ChEBI" id="CHEBI:232036"/>
    </reaction>
</comment>
<evidence type="ECO:0000313" key="7">
    <source>
        <dbReference type="EMBL" id="NOL50839.1"/>
    </source>
</evidence>
<evidence type="ECO:0000313" key="8">
    <source>
        <dbReference type="Proteomes" id="UP000537862"/>
    </source>
</evidence>
<dbReference type="SUPFAM" id="SSF55729">
    <property type="entry name" value="Acyl-CoA N-acyltransferases (Nat)"/>
    <property type="match status" value="1"/>
</dbReference>
<dbReference type="InterPro" id="IPR016181">
    <property type="entry name" value="Acyl_CoA_acyltransferase"/>
</dbReference>
<dbReference type="PANTHER" id="PTHR36449:SF1">
    <property type="entry name" value="ACETYLTRANSFERASE"/>
    <property type="match status" value="1"/>
</dbReference>
<keyword evidence="2" id="KW-1277">Toxin-antitoxin system</keyword>
<keyword evidence="1" id="KW-0678">Repressor</keyword>
<dbReference type="Pfam" id="PF13673">
    <property type="entry name" value="Acetyltransf_10"/>
    <property type="match status" value="1"/>
</dbReference>
<feature type="domain" description="N-acetyltransferase" evidence="6">
    <location>
        <begin position="1"/>
        <end position="163"/>
    </location>
</feature>
<evidence type="ECO:0000256" key="5">
    <source>
        <dbReference type="ARBA" id="ARBA00049880"/>
    </source>
</evidence>
<keyword evidence="3 7" id="KW-0808">Transferase</keyword>
<dbReference type="PROSITE" id="PS51186">
    <property type="entry name" value="GNAT"/>
    <property type="match status" value="1"/>
</dbReference>
<evidence type="ECO:0000256" key="3">
    <source>
        <dbReference type="ARBA" id="ARBA00022679"/>
    </source>
</evidence>
<evidence type="ECO:0000259" key="6">
    <source>
        <dbReference type="PROSITE" id="PS51186"/>
    </source>
</evidence>
<evidence type="ECO:0000256" key="1">
    <source>
        <dbReference type="ARBA" id="ARBA00022491"/>
    </source>
</evidence>
<dbReference type="Proteomes" id="UP000537862">
    <property type="component" value="Unassembled WGS sequence"/>
</dbReference>
<dbReference type="RefSeq" id="WP_171679524.1">
    <property type="nucleotide sequence ID" value="NZ_JABGBN010000001.1"/>
</dbReference>
<gene>
    <name evidence="7" type="ORF">HKX39_01420</name>
</gene>
<protein>
    <submittedName>
        <fullName evidence="7">GNAT family N-acetyltransferase</fullName>
    </submittedName>
</protein>
<evidence type="ECO:0000256" key="4">
    <source>
        <dbReference type="ARBA" id="ARBA00023315"/>
    </source>
</evidence>
<dbReference type="Gene3D" id="3.40.630.30">
    <property type="match status" value="1"/>
</dbReference>
<comment type="caution">
    <text evidence="7">The sequence shown here is derived from an EMBL/GenBank/DDBJ whole genome shotgun (WGS) entry which is preliminary data.</text>
</comment>
<dbReference type="GO" id="GO:0016747">
    <property type="term" value="F:acyltransferase activity, transferring groups other than amino-acyl groups"/>
    <property type="evidence" value="ECO:0007669"/>
    <property type="project" value="InterPro"/>
</dbReference>
<sequence length="165" mass="18401">MTYSFVELSSSVNKKDFASRFDALNEYLRKFAAQDQKRNLAKCYVLLSDNADVVGYYTISASSIPLTSFPENVQRRAAYEVLPVALIGRLAIDKQFEGKGFGSVLIYDAIERVKNSALAVSAVIVVAKDDSASRFYRHLGFIPFDESVNGKEALFYPLSKIFNSN</sequence>
<proteinExistence type="predicted"/>
<organism evidence="7 8">
    <name type="scientific">Pelistega suis</name>
    <dbReference type="NCBI Taxonomy" id="1631957"/>
    <lineage>
        <taxon>Bacteria</taxon>
        <taxon>Pseudomonadati</taxon>
        <taxon>Pseudomonadota</taxon>
        <taxon>Betaproteobacteria</taxon>
        <taxon>Burkholderiales</taxon>
        <taxon>Alcaligenaceae</taxon>
        <taxon>Pelistega</taxon>
    </lineage>
</organism>
<dbReference type="AlphaFoldDB" id="A0A849NZ53"/>
<keyword evidence="8" id="KW-1185">Reference proteome</keyword>
<evidence type="ECO:0000256" key="2">
    <source>
        <dbReference type="ARBA" id="ARBA00022649"/>
    </source>
</evidence>
<name>A0A849NZ53_9BURK</name>
<accession>A0A849NZ53</accession>